<dbReference type="EMBL" id="CAADFL010000013">
    <property type="protein sequence ID" value="VFK06266.1"/>
    <property type="molecule type" value="Genomic_DNA"/>
</dbReference>
<sequence length="80" mass="8873">MFALPSDTRILVEERYVLSLPAPYVDSVARLFKHACPDGRCEREIHVYRDGKAALCGGDGRFYAAYPGASPYVEAEHCPP</sequence>
<dbReference type="EMBL" id="CAADEZ010000010">
    <property type="protein sequence ID" value="VFJ43585.1"/>
    <property type="molecule type" value="Genomic_DNA"/>
</dbReference>
<dbReference type="AlphaFoldDB" id="A0A450RX36"/>
<organism evidence="1">
    <name type="scientific">Candidatus Kentrum sp. FM</name>
    <dbReference type="NCBI Taxonomy" id="2126340"/>
    <lineage>
        <taxon>Bacteria</taxon>
        <taxon>Pseudomonadati</taxon>
        <taxon>Pseudomonadota</taxon>
        <taxon>Gammaproteobacteria</taxon>
        <taxon>Candidatus Kentrum</taxon>
    </lineage>
</organism>
<gene>
    <name evidence="1" type="ORF">BECKFM1743A_GA0114220_1001015</name>
    <name evidence="3" type="ORF">BECKFM1743B_GA0114221_1001315</name>
    <name evidence="2" type="ORF">BECKFM1743C_GA0114222_1001014</name>
</gene>
<evidence type="ECO:0000313" key="2">
    <source>
        <dbReference type="EMBL" id="VFJ44390.1"/>
    </source>
</evidence>
<accession>A0A450RX36</accession>
<dbReference type="EMBL" id="CAADFA010000010">
    <property type="protein sequence ID" value="VFJ44390.1"/>
    <property type="molecule type" value="Genomic_DNA"/>
</dbReference>
<reference evidence="1" key="1">
    <citation type="submission" date="2019-02" db="EMBL/GenBank/DDBJ databases">
        <authorList>
            <person name="Gruber-Vodicka R. H."/>
            <person name="Seah K. B. B."/>
        </authorList>
    </citation>
    <scope>NUCLEOTIDE SEQUENCE</scope>
    <source>
        <strain evidence="1">BECK_BZ163</strain>
        <strain evidence="3">BECK_BZ164</strain>
        <strain evidence="2">BECK_BZ165</strain>
    </source>
</reference>
<protein>
    <submittedName>
        <fullName evidence="1">Uncharacterized protein</fullName>
    </submittedName>
</protein>
<name>A0A450RX36_9GAMM</name>
<evidence type="ECO:0000313" key="3">
    <source>
        <dbReference type="EMBL" id="VFK06266.1"/>
    </source>
</evidence>
<evidence type="ECO:0000313" key="1">
    <source>
        <dbReference type="EMBL" id="VFJ43585.1"/>
    </source>
</evidence>
<proteinExistence type="predicted"/>